<dbReference type="RefSeq" id="WP_245882502.1">
    <property type="nucleotide sequence ID" value="NZ_QBUD01000001.1"/>
</dbReference>
<dbReference type="SUPFAM" id="SSF53187">
    <property type="entry name" value="Zn-dependent exopeptidases"/>
    <property type="match status" value="1"/>
</dbReference>
<keyword evidence="2" id="KW-1185">Reference proteome</keyword>
<comment type="caution">
    <text evidence="1">The sequence shown here is derived from an EMBL/GenBank/DDBJ whole genome shotgun (WGS) entry which is preliminary data.</text>
</comment>
<dbReference type="EMBL" id="QBUD01000001">
    <property type="protein sequence ID" value="PUB18433.1"/>
    <property type="molecule type" value="Genomic_DNA"/>
</dbReference>
<gene>
    <name evidence="1" type="ORF">C8N45_10117</name>
</gene>
<dbReference type="Gene3D" id="3.40.630.10">
    <property type="entry name" value="Zn peptidases"/>
    <property type="match status" value="1"/>
</dbReference>
<sequence length="136" mass="14940">MARRRLWLCHQSLCYRQRWNAVGADFTNSRNAANRVGWATAARVLMAVSSFMLRQCPALMILAGVHGDEYEGQISVANPARTLGAPDIRGRVILPLADYAVNLLNAWVFNGVGVTRPRTPVAPADRAIRRMPPGTA</sequence>
<reference evidence="1 2" key="1">
    <citation type="submission" date="2018-04" db="EMBL/GenBank/DDBJ databases">
        <title>Genomic Encyclopedia of Archaeal and Bacterial Type Strains, Phase II (KMG-II): from individual species to whole genera.</title>
        <authorList>
            <person name="Goeker M."/>
        </authorList>
    </citation>
    <scope>NUCLEOTIDE SEQUENCE [LARGE SCALE GENOMIC DNA]</scope>
    <source>
        <strain evidence="1 2">DSM 29955</strain>
    </source>
</reference>
<dbReference type="AlphaFoldDB" id="A0A2T6KPD8"/>
<protein>
    <submittedName>
        <fullName evidence="1">Succinylglutamate desuccinylase/aspartoacylase family protein</fullName>
    </submittedName>
</protein>
<accession>A0A2T6KPD8</accession>
<evidence type="ECO:0000313" key="2">
    <source>
        <dbReference type="Proteomes" id="UP000244523"/>
    </source>
</evidence>
<dbReference type="Proteomes" id="UP000244523">
    <property type="component" value="Unassembled WGS sequence"/>
</dbReference>
<evidence type="ECO:0000313" key="1">
    <source>
        <dbReference type="EMBL" id="PUB18433.1"/>
    </source>
</evidence>
<organism evidence="1 2">
    <name type="scientific">Yoonia sediminilitoris</name>
    <dbReference type="NCBI Taxonomy" id="1286148"/>
    <lineage>
        <taxon>Bacteria</taxon>
        <taxon>Pseudomonadati</taxon>
        <taxon>Pseudomonadota</taxon>
        <taxon>Alphaproteobacteria</taxon>
        <taxon>Rhodobacterales</taxon>
        <taxon>Paracoccaceae</taxon>
        <taxon>Yoonia</taxon>
    </lineage>
</organism>
<proteinExistence type="predicted"/>
<name>A0A2T6KPD8_9RHOB</name>